<dbReference type="Gene3D" id="2.60.40.1120">
    <property type="entry name" value="Carboxypeptidase-like, regulatory domain"/>
    <property type="match status" value="1"/>
</dbReference>
<name>A0A2U8DYP2_9BACT</name>
<gene>
    <name evidence="2" type="ORF">CKA38_00010</name>
</gene>
<feature type="compositionally biased region" description="Basic residues" evidence="1">
    <location>
        <begin position="1"/>
        <end position="16"/>
    </location>
</feature>
<dbReference type="KEGG" id="elut:CKA38_00010"/>
<evidence type="ECO:0000313" key="3">
    <source>
        <dbReference type="Proteomes" id="UP000244896"/>
    </source>
</evidence>
<dbReference type="AlphaFoldDB" id="A0A2U8DYP2"/>
<accession>A0A2U8DYP2</accession>
<keyword evidence="3" id="KW-1185">Reference proteome</keyword>
<dbReference type="EMBL" id="CP023004">
    <property type="protein sequence ID" value="AWI07853.1"/>
    <property type="molecule type" value="Genomic_DNA"/>
</dbReference>
<dbReference type="Proteomes" id="UP000244896">
    <property type="component" value="Chromosome"/>
</dbReference>
<protein>
    <recommendedName>
        <fullName evidence="4">Carboxypeptidase regulatory-like domain-containing protein</fullName>
    </recommendedName>
</protein>
<proteinExistence type="predicted"/>
<dbReference type="SUPFAM" id="SSF49452">
    <property type="entry name" value="Starch-binding domain-like"/>
    <property type="match status" value="1"/>
</dbReference>
<sequence length="187" mass="20431">MCAHNQLRHAHRRRPLQRASHQPDGLGESTPVSLTVNGALAAALRKRHQRRKRRRRPRPLVFACARAPRRSSCFAPPFASPEFGNSVCYRRNAFCVSRFWLTTAQAQAQTTGVVTGKVSSAKTGVALASAQVFVDSQGTPVLTESDGTFRIGNLAPGEHTVRVAYVDLDDQTKTVTIESGSLFMSSL</sequence>
<evidence type="ECO:0000256" key="1">
    <source>
        <dbReference type="SAM" id="MobiDB-lite"/>
    </source>
</evidence>
<dbReference type="Pfam" id="PF13715">
    <property type="entry name" value="CarbopepD_reg_2"/>
    <property type="match status" value="1"/>
</dbReference>
<feature type="region of interest" description="Disordered" evidence="1">
    <location>
        <begin position="1"/>
        <end position="31"/>
    </location>
</feature>
<dbReference type="GO" id="GO:0030246">
    <property type="term" value="F:carbohydrate binding"/>
    <property type="evidence" value="ECO:0007669"/>
    <property type="project" value="InterPro"/>
</dbReference>
<evidence type="ECO:0000313" key="2">
    <source>
        <dbReference type="EMBL" id="AWI07853.1"/>
    </source>
</evidence>
<reference evidence="2 3" key="1">
    <citation type="journal article" date="2018" name="Syst. Appl. Microbiol.">
        <title>Ereboglobus luteus gen. nov. sp. nov. from cockroach guts, and new insights into the oxygen relationship of the genera Opitutus and Didymococcus (Verrucomicrobia: Opitutaceae).</title>
        <authorList>
            <person name="Tegtmeier D."/>
            <person name="Belitz A."/>
            <person name="Radek R."/>
            <person name="Heimerl T."/>
            <person name="Brune A."/>
        </authorList>
    </citation>
    <scope>NUCLEOTIDE SEQUENCE [LARGE SCALE GENOMIC DNA]</scope>
    <source>
        <strain evidence="2 3">Ho45</strain>
    </source>
</reference>
<evidence type="ECO:0008006" key="4">
    <source>
        <dbReference type="Google" id="ProtNLM"/>
    </source>
</evidence>
<organism evidence="2 3">
    <name type="scientific">Ereboglobus luteus</name>
    <dbReference type="NCBI Taxonomy" id="1796921"/>
    <lineage>
        <taxon>Bacteria</taxon>
        <taxon>Pseudomonadati</taxon>
        <taxon>Verrucomicrobiota</taxon>
        <taxon>Opitutia</taxon>
        <taxon>Opitutales</taxon>
        <taxon>Opitutaceae</taxon>
        <taxon>Ereboglobus</taxon>
    </lineage>
</organism>
<dbReference type="InterPro" id="IPR013784">
    <property type="entry name" value="Carb-bd-like_fold"/>
</dbReference>